<keyword evidence="1" id="KW-0732">Signal</keyword>
<proteinExistence type="predicted"/>
<accession>A0ABV9P0M2</accession>
<keyword evidence="3" id="KW-1185">Reference proteome</keyword>
<name>A0ABV9P0M2_9BACI</name>
<dbReference type="RefSeq" id="WP_377910447.1">
    <property type="nucleotide sequence ID" value="NZ_JBHSGK010000020.1"/>
</dbReference>
<feature type="chain" id="PRO_5045102438" evidence="1">
    <location>
        <begin position="17"/>
        <end position="144"/>
    </location>
</feature>
<feature type="signal peptide" evidence="1">
    <location>
        <begin position="1"/>
        <end position="16"/>
    </location>
</feature>
<organism evidence="2 3">
    <name type="scientific">Bacillus daqingensis</name>
    <dbReference type="NCBI Taxonomy" id="872396"/>
    <lineage>
        <taxon>Bacteria</taxon>
        <taxon>Bacillati</taxon>
        <taxon>Bacillota</taxon>
        <taxon>Bacilli</taxon>
        <taxon>Bacillales</taxon>
        <taxon>Bacillaceae</taxon>
        <taxon>Bacillus</taxon>
    </lineage>
</organism>
<sequence length="144" mass="15637">MSSLLLIFSLVTPAFAETNGEQAVPAASELDQVQQQLEPYLIPVNGWYELDEEAASASFTEEEIADISQALQYYGAVHHDPGEISTQALPVAVVVFLGGLAAFVGWELASEITSDFYTWGVTEGCNRWSHVGVVNSFCTANDYL</sequence>
<dbReference type="EMBL" id="JBHSGK010000020">
    <property type="protein sequence ID" value="MFC4737859.1"/>
    <property type="molecule type" value="Genomic_DNA"/>
</dbReference>
<dbReference type="Proteomes" id="UP001595896">
    <property type="component" value="Unassembled WGS sequence"/>
</dbReference>
<protein>
    <submittedName>
        <fullName evidence="2">Uncharacterized protein</fullName>
    </submittedName>
</protein>
<reference evidence="3" key="1">
    <citation type="journal article" date="2019" name="Int. J. Syst. Evol. Microbiol.">
        <title>The Global Catalogue of Microorganisms (GCM) 10K type strain sequencing project: providing services to taxonomists for standard genome sequencing and annotation.</title>
        <authorList>
            <consortium name="The Broad Institute Genomics Platform"/>
            <consortium name="The Broad Institute Genome Sequencing Center for Infectious Disease"/>
            <person name="Wu L."/>
            <person name="Ma J."/>
        </authorList>
    </citation>
    <scope>NUCLEOTIDE SEQUENCE [LARGE SCALE GENOMIC DNA]</scope>
    <source>
        <strain evidence="3">JCM 12165</strain>
    </source>
</reference>
<gene>
    <name evidence="2" type="ORF">ACFO4L_14860</name>
</gene>
<evidence type="ECO:0000256" key="1">
    <source>
        <dbReference type="SAM" id="SignalP"/>
    </source>
</evidence>
<evidence type="ECO:0000313" key="3">
    <source>
        <dbReference type="Proteomes" id="UP001595896"/>
    </source>
</evidence>
<evidence type="ECO:0000313" key="2">
    <source>
        <dbReference type="EMBL" id="MFC4737859.1"/>
    </source>
</evidence>
<comment type="caution">
    <text evidence="2">The sequence shown here is derived from an EMBL/GenBank/DDBJ whole genome shotgun (WGS) entry which is preliminary data.</text>
</comment>